<feature type="transmembrane region" description="Helical" evidence="1">
    <location>
        <begin position="14"/>
        <end position="35"/>
    </location>
</feature>
<gene>
    <name evidence="2" type="ORF">A2660_02505</name>
</gene>
<name>A0A1F5NR79_9BACT</name>
<dbReference type="EMBL" id="MFEJ01000019">
    <property type="protein sequence ID" value="OGE80177.1"/>
    <property type="molecule type" value="Genomic_DNA"/>
</dbReference>
<proteinExistence type="predicted"/>
<evidence type="ECO:0000313" key="2">
    <source>
        <dbReference type="EMBL" id="OGE80177.1"/>
    </source>
</evidence>
<dbReference type="AlphaFoldDB" id="A0A1F5NR79"/>
<protein>
    <submittedName>
        <fullName evidence="2">Uncharacterized protein</fullName>
    </submittedName>
</protein>
<dbReference type="Proteomes" id="UP000176233">
    <property type="component" value="Unassembled WGS sequence"/>
</dbReference>
<organism evidence="2 3">
    <name type="scientific">Candidatus Doudnabacteria bacterium RIFCSPHIGHO2_01_FULL_45_18</name>
    <dbReference type="NCBI Taxonomy" id="1817823"/>
    <lineage>
        <taxon>Bacteria</taxon>
        <taxon>Candidatus Doudnaibacteriota</taxon>
    </lineage>
</organism>
<sequence length="110" mass="12272">MDYKNILRIHEQKIILTTGYLLVAGLAFGLGRYTLTDLPQEQSNYTPTISGLQTNSEINKETECDGKIKGSSSMIYHVPGGSFYSRTTNPIRCFDTEAQAEAADFRKSSR</sequence>
<accession>A0A1F5NR79</accession>
<keyword evidence="1" id="KW-1133">Transmembrane helix</keyword>
<keyword evidence="1" id="KW-0812">Transmembrane</keyword>
<evidence type="ECO:0000313" key="3">
    <source>
        <dbReference type="Proteomes" id="UP000176233"/>
    </source>
</evidence>
<evidence type="ECO:0000256" key="1">
    <source>
        <dbReference type="SAM" id="Phobius"/>
    </source>
</evidence>
<reference evidence="2 3" key="1">
    <citation type="journal article" date="2016" name="Nat. Commun.">
        <title>Thousands of microbial genomes shed light on interconnected biogeochemical processes in an aquifer system.</title>
        <authorList>
            <person name="Anantharaman K."/>
            <person name="Brown C.T."/>
            <person name="Hug L.A."/>
            <person name="Sharon I."/>
            <person name="Castelle C.J."/>
            <person name="Probst A.J."/>
            <person name="Thomas B.C."/>
            <person name="Singh A."/>
            <person name="Wilkins M.J."/>
            <person name="Karaoz U."/>
            <person name="Brodie E.L."/>
            <person name="Williams K.H."/>
            <person name="Hubbard S.S."/>
            <person name="Banfield J.F."/>
        </authorList>
    </citation>
    <scope>NUCLEOTIDE SEQUENCE [LARGE SCALE GENOMIC DNA]</scope>
</reference>
<keyword evidence="1" id="KW-0472">Membrane</keyword>
<comment type="caution">
    <text evidence="2">The sequence shown here is derived from an EMBL/GenBank/DDBJ whole genome shotgun (WGS) entry which is preliminary data.</text>
</comment>